<proteinExistence type="predicted"/>
<accession>A0A8I1Y7H6</accession>
<sequence length="294" mass="31741">MRATAAADGPPARSHRTRLGAQEGHSKATKLCQPDTAIRALHLLICVGAGRVFRTPSSRSAIRKRRSLRSGRAPLPSPGRPSIAGRSELQRFWLGIAQGMTSEDAALTAGMSQPVGTRLFRKAGGMPPATFRSSAKPPSGRYLSFAEREEIALFAFRASRGVRSGAVLVDLPRPSRVSYDVTPRRAAAAWSIVHRQPNGTPSDRPVGPNPPSLHSTQHLVPRGRASPMKRSCAGKLRGRLATKPTISTRSIKRGSPPMKRKRTFVCGLRQPVNRPLSNLRLANSRGLPVRCVGP</sequence>
<feature type="region of interest" description="Disordered" evidence="1">
    <location>
        <begin position="1"/>
        <end position="28"/>
    </location>
</feature>
<evidence type="ECO:0000256" key="1">
    <source>
        <dbReference type="SAM" id="MobiDB-lite"/>
    </source>
</evidence>
<name>A0A8I1Y7H6_BRAEL</name>
<comment type="caution">
    <text evidence="2">The sequence shown here is derived from an EMBL/GenBank/DDBJ whole genome shotgun (WGS) entry which is preliminary data.</text>
</comment>
<gene>
    <name evidence="2" type="ORF">JOH49_003453</name>
</gene>
<dbReference type="Proteomes" id="UP000673383">
    <property type="component" value="Unassembled WGS sequence"/>
</dbReference>
<dbReference type="AlphaFoldDB" id="A0A8I1Y7H6"/>
<protein>
    <submittedName>
        <fullName evidence="2">Uncharacterized protein</fullName>
    </submittedName>
</protein>
<feature type="region of interest" description="Disordered" evidence="1">
    <location>
        <begin position="58"/>
        <end position="84"/>
    </location>
</feature>
<feature type="region of interest" description="Disordered" evidence="1">
    <location>
        <begin position="195"/>
        <end position="229"/>
    </location>
</feature>
<evidence type="ECO:0000313" key="2">
    <source>
        <dbReference type="EMBL" id="MBP1293700.1"/>
    </source>
</evidence>
<organism evidence="2 3">
    <name type="scientific">Bradyrhizobium elkanii</name>
    <dbReference type="NCBI Taxonomy" id="29448"/>
    <lineage>
        <taxon>Bacteria</taxon>
        <taxon>Pseudomonadati</taxon>
        <taxon>Pseudomonadota</taxon>
        <taxon>Alphaproteobacteria</taxon>
        <taxon>Hyphomicrobiales</taxon>
        <taxon>Nitrobacteraceae</taxon>
        <taxon>Bradyrhizobium</taxon>
    </lineage>
</organism>
<evidence type="ECO:0000313" key="3">
    <source>
        <dbReference type="Proteomes" id="UP000673383"/>
    </source>
</evidence>
<reference evidence="2" key="1">
    <citation type="submission" date="2021-02" db="EMBL/GenBank/DDBJ databases">
        <title>Genomic Encyclopedia of Type Strains, Phase IV (KMG-V): Genome sequencing to study the core and pangenomes of soil and plant-associated prokaryotes.</title>
        <authorList>
            <person name="Whitman W."/>
        </authorList>
    </citation>
    <scope>NUCLEOTIDE SEQUENCE</scope>
    <source>
        <strain evidence="2">USDA 406</strain>
    </source>
</reference>
<dbReference type="EMBL" id="JAFICZ010000001">
    <property type="protein sequence ID" value="MBP1293700.1"/>
    <property type="molecule type" value="Genomic_DNA"/>
</dbReference>